<protein>
    <submittedName>
        <fullName evidence="1">Uncharacterized protein</fullName>
    </submittedName>
</protein>
<evidence type="ECO:0000313" key="1">
    <source>
        <dbReference type="EnsemblPlants" id="AVESA.00010b.r2.5CG0891400.1.CDS"/>
    </source>
</evidence>
<organism evidence="1 2">
    <name type="scientific">Avena sativa</name>
    <name type="common">Oat</name>
    <dbReference type="NCBI Taxonomy" id="4498"/>
    <lineage>
        <taxon>Eukaryota</taxon>
        <taxon>Viridiplantae</taxon>
        <taxon>Streptophyta</taxon>
        <taxon>Embryophyta</taxon>
        <taxon>Tracheophyta</taxon>
        <taxon>Spermatophyta</taxon>
        <taxon>Magnoliopsida</taxon>
        <taxon>Liliopsida</taxon>
        <taxon>Poales</taxon>
        <taxon>Poaceae</taxon>
        <taxon>BOP clade</taxon>
        <taxon>Pooideae</taxon>
        <taxon>Poodae</taxon>
        <taxon>Poeae</taxon>
        <taxon>Poeae Chloroplast Group 1 (Aveneae type)</taxon>
        <taxon>Aveninae</taxon>
        <taxon>Avena</taxon>
    </lineage>
</organism>
<name>A0ACD5Y281_AVESA</name>
<accession>A0ACD5Y281</accession>
<dbReference type="Proteomes" id="UP001732700">
    <property type="component" value="Chromosome 5C"/>
</dbReference>
<dbReference type="EnsemblPlants" id="AVESA.00010b.r2.5CG0891400.1">
    <property type="protein sequence ID" value="AVESA.00010b.r2.5CG0891400.1.CDS"/>
    <property type="gene ID" value="AVESA.00010b.r2.5CG0891400"/>
</dbReference>
<sequence length="733" mass="84972">MQESPKNLGRSYVGMDQEFDGPNPGGKDEMKILTCMEDEVDGANNMAEQEESTGSVPGPSFSGRNLKRLRSKVWDDFTPIFEGEKLARAECMHCHQVYNVGSSGTSNLLKHQSKCITSAMKRPMQEKIQVLPSTQKGTTAVSSGLKQKKLLFSVTSQKKCLGTADALLEKKGPALLDIPNYMNQKNREVDHNLSQEELATNEEKKLASRDSLIDKDQMTKSQEELAVHEQDIPTNINQKIPEADQHKPHEELFRIFSEHGHPPLIRVHDRFTKFVTCLNPMVKMPAEFDMYGYCWRLFDKEKTKLKEKFAALRSRVCLSAYVWHYDLRSAFLCLSVHYIDDKWEKQKNIIKFHGIRSCNAEELSQSILYAIKDWGLSDKVFSITLDDTFLDDSVASHVKASLQKWNLRLANQSLFVIRYATHLVNQVIQVGKDELDKVMDKSTKCSKYTKGHIPSVVHYPNHRYALSPEGWTNAKNICKILEDLQRHIDEIHNCCNPADLFDKVWEVKKMLHRDADFYFWGDKTIFKELEKMQKKFKEHWKLCCVHICMPMIMDPSYRLKRIKSRLWSDTGSYHPGKRRFDDDIEDYIEQVHDVLLDLFYEYSDDQVEDTGCTSGSKPRKGTTVKGRDTLMDYYQFDKYPYFEQPVTELDQYMQEPSSLSTGQSGVLHWWKEHELTFPTISRMARDILAMPVRTDYSVATRTVRRAFYESSERWIEHVVCVQDWLRSDGSASK</sequence>
<evidence type="ECO:0000313" key="2">
    <source>
        <dbReference type="Proteomes" id="UP001732700"/>
    </source>
</evidence>
<keyword evidence="2" id="KW-1185">Reference proteome</keyword>
<proteinExistence type="predicted"/>
<reference evidence="1" key="2">
    <citation type="submission" date="2025-09" db="UniProtKB">
        <authorList>
            <consortium name="EnsemblPlants"/>
        </authorList>
    </citation>
    <scope>IDENTIFICATION</scope>
</reference>
<reference evidence="1" key="1">
    <citation type="submission" date="2021-05" db="EMBL/GenBank/DDBJ databases">
        <authorList>
            <person name="Scholz U."/>
            <person name="Mascher M."/>
            <person name="Fiebig A."/>
        </authorList>
    </citation>
    <scope>NUCLEOTIDE SEQUENCE [LARGE SCALE GENOMIC DNA]</scope>
</reference>